<protein>
    <recommendedName>
        <fullName evidence="9 10">tRNA (guanine(26)-N(2))-dimethyltransferase</fullName>
        <ecNumber evidence="7 10">2.1.1.216</ecNumber>
    </recommendedName>
</protein>
<evidence type="ECO:0000256" key="3">
    <source>
        <dbReference type="ARBA" id="ARBA00022679"/>
    </source>
</evidence>
<evidence type="ECO:0000256" key="2">
    <source>
        <dbReference type="ARBA" id="ARBA00022603"/>
    </source>
</evidence>
<name>A0A9P1IT91_9PELO</name>
<dbReference type="EC" id="2.1.1.216" evidence="7 10"/>
<evidence type="ECO:0000256" key="6">
    <source>
        <dbReference type="ARBA" id="ARBA00022884"/>
    </source>
</evidence>
<dbReference type="InterPro" id="IPR002905">
    <property type="entry name" value="Trm1"/>
</dbReference>
<evidence type="ECO:0000313" key="11">
    <source>
        <dbReference type="EMBL" id="CAI5450711.1"/>
    </source>
</evidence>
<dbReference type="PANTHER" id="PTHR10631:SF3">
    <property type="entry name" value="TRNA (GUANINE(26)-N(2))-DIMETHYLTRANSFERASE"/>
    <property type="match status" value="1"/>
</dbReference>
<organism evidence="11 12">
    <name type="scientific">Caenorhabditis angaria</name>
    <dbReference type="NCBI Taxonomy" id="860376"/>
    <lineage>
        <taxon>Eukaryota</taxon>
        <taxon>Metazoa</taxon>
        <taxon>Ecdysozoa</taxon>
        <taxon>Nematoda</taxon>
        <taxon>Chromadorea</taxon>
        <taxon>Rhabditida</taxon>
        <taxon>Rhabditina</taxon>
        <taxon>Rhabditomorpha</taxon>
        <taxon>Rhabditoidea</taxon>
        <taxon>Rhabditidae</taxon>
        <taxon>Peloderinae</taxon>
        <taxon>Caenorhabditis</taxon>
    </lineage>
</organism>
<comment type="caution">
    <text evidence="11">The sequence shown here is derived from an EMBL/GenBank/DDBJ whole genome shotgun (WGS) entry which is preliminary data.</text>
</comment>
<dbReference type="FunFam" id="3.30.56.70:FF:000001">
    <property type="entry name" value="tRNA (guanine(26)-N(2))-dimethyltransferase"/>
    <property type="match status" value="1"/>
</dbReference>
<keyword evidence="2 10" id="KW-0489">Methyltransferase</keyword>
<keyword evidence="3 10" id="KW-0808">Transferase</keyword>
<dbReference type="SUPFAM" id="SSF53335">
    <property type="entry name" value="S-adenosyl-L-methionine-dependent methyltransferases"/>
    <property type="match status" value="1"/>
</dbReference>
<dbReference type="AlphaFoldDB" id="A0A9P1IT91"/>
<dbReference type="PROSITE" id="PS51626">
    <property type="entry name" value="SAM_MT_TRM1"/>
    <property type="match status" value="1"/>
</dbReference>
<evidence type="ECO:0000313" key="12">
    <source>
        <dbReference type="Proteomes" id="UP001152747"/>
    </source>
</evidence>
<dbReference type="InterPro" id="IPR029063">
    <property type="entry name" value="SAM-dependent_MTases_sf"/>
</dbReference>
<comment type="similarity">
    <text evidence="10">Belongs to the class I-like SAM-binding methyltransferase superfamily. Trm1 family.</text>
</comment>
<dbReference type="NCBIfam" id="TIGR00308">
    <property type="entry name" value="TRM1"/>
    <property type="match status" value="1"/>
</dbReference>
<comment type="catalytic activity">
    <reaction evidence="8 10">
        <text>guanosine(26) in tRNA + 2 S-adenosyl-L-methionine = N(2)-dimethylguanosine(26) in tRNA + 2 S-adenosyl-L-homocysteine + 2 H(+)</text>
        <dbReference type="Rhea" id="RHEA:43140"/>
        <dbReference type="Rhea" id="RHEA-COMP:10359"/>
        <dbReference type="Rhea" id="RHEA-COMP:10360"/>
        <dbReference type="ChEBI" id="CHEBI:15378"/>
        <dbReference type="ChEBI" id="CHEBI:57856"/>
        <dbReference type="ChEBI" id="CHEBI:59789"/>
        <dbReference type="ChEBI" id="CHEBI:74269"/>
        <dbReference type="ChEBI" id="CHEBI:74513"/>
        <dbReference type="EC" id="2.1.1.216"/>
    </reaction>
</comment>
<dbReference type="FunFam" id="3.40.50.150:FF:000051">
    <property type="entry name" value="tRNA (guanine(26)-N(2))-dimethyltransferase"/>
    <property type="match status" value="1"/>
</dbReference>
<evidence type="ECO:0000256" key="8">
    <source>
        <dbReference type="ARBA" id="ARBA00051897"/>
    </source>
</evidence>
<keyword evidence="5 10" id="KW-0819">tRNA processing</keyword>
<dbReference type="PANTHER" id="PTHR10631">
    <property type="entry name" value="N 2 ,N 2 -DIMETHYLGUANOSINE TRNA METHYLTRANSFERASE"/>
    <property type="match status" value="1"/>
</dbReference>
<evidence type="ECO:0000256" key="1">
    <source>
        <dbReference type="ARBA" id="ARBA00022555"/>
    </source>
</evidence>
<dbReference type="Proteomes" id="UP001152747">
    <property type="component" value="Unassembled WGS sequence"/>
</dbReference>
<dbReference type="GO" id="GO:0002940">
    <property type="term" value="P:tRNA N2-guanine methylation"/>
    <property type="evidence" value="ECO:0007669"/>
    <property type="project" value="TreeGrafter"/>
</dbReference>
<dbReference type="GO" id="GO:0005634">
    <property type="term" value="C:nucleus"/>
    <property type="evidence" value="ECO:0007669"/>
    <property type="project" value="TreeGrafter"/>
</dbReference>
<dbReference type="GO" id="GO:0160104">
    <property type="term" value="F:tRNA (guanine(26)-N2)-dimethyltransferase activity"/>
    <property type="evidence" value="ECO:0007669"/>
    <property type="project" value="UniProtKB-UniRule"/>
</dbReference>
<evidence type="ECO:0000256" key="5">
    <source>
        <dbReference type="ARBA" id="ARBA00022694"/>
    </source>
</evidence>
<dbReference type="Gene3D" id="3.40.50.150">
    <property type="entry name" value="Vaccinia Virus protein VP39"/>
    <property type="match status" value="1"/>
</dbReference>
<keyword evidence="6 10" id="KW-0694">RNA-binding</keyword>
<sequence length="508" mass="56658">MAEQEVTIIQEGKAKVGFHGPVFYNPVQEFNRDLTVTVLRQFVDDRMKARAKVEESDEPPAKKNKLLTENDNGSIRILDALSASGLRALRFSQEVENVEFVMANDFSENAVESIKENVKLNNVEGKVRPHFGDAIMTMMTHRTLDKRFHAVDLDPYGSASLFLDSAVQSVADKGILMITCTDMAVLCGNTPEACYNKYDAVTTRTKFCHEMALRILLRSIDSHANRYTRYIEPLVSISVDFYVRVFVRVHTGAREMKDCGAKVGTVLVCSGCQSFEQIPLLKKVVDGKSVKFSTPTIKQTLIDGSNRCVHCGHAVHQIGPMYLAPIHSKDFVAKLLGQLKNTPEELRLGTHSRLLGVLTTVSEEIDDAILYYEHDQLANVVKCSVPKAINVRSAILNAGFKVSGSHCNPRAIKTNAPLQFLWDIYRKVAEDTNVDREKRLDPKSAGYTILGKPIISTIDFKLHPEAANQIKKENMVRFQCNKGKNWGPRQKAKGSVNSAQAGFQVEKV</sequence>
<accession>A0A9P1IT91</accession>
<evidence type="ECO:0000256" key="4">
    <source>
        <dbReference type="ARBA" id="ARBA00022691"/>
    </source>
</evidence>
<dbReference type="InterPro" id="IPR042296">
    <property type="entry name" value="tRNA_met_Trm1_C"/>
</dbReference>
<dbReference type="OrthoDB" id="6349953at2759"/>
<reference evidence="11" key="1">
    <citation type="submission" date="2022-11" db="EMBL/GenBank/DDBJ databases">
        <authorList>
            <person name="Kikuchi T."/>
        </authorList>
    </citation>
    <scope>NUCLEOTIDE SEQUENCE</scope>
    <source>
        <strain evidence="11">PS1010</strain>
    </source>
</reference>
<keyword evidence="12" id="KW-1185">Reference proteome</keyword>
<proteinExistence type="inferred from homology"/>
<dbReference type="GO" id="GO:0000049">
    <property type="term" value="F:tRNA binding"/>
    <property type="evidence" value="ECO:0007669"/>
    <property type="project" value="UniProtKB-UniRule"/>
</dbReference>
<dbReference type="EMBL" id="CANHGI010000005">
    <property type="protein sequence ID" value="CAI5450711.1"/>
    <property type="molecule type" value="Genomic_DNA"/>
</dbReference>
<dbReference type="Gene3D" id="3.30.56.70">
    <property type="entry name" value="N2,N2-dimethylguanosine tRNA methyltransferase, C-terminal domain"/>
    <property type="match status" value="1"/>
</dbReference>
<evidence type="ECO:0000256" key="7">
    <source>
        <dbReference type="ARBA" id="ARBA00039099"/>
    </source>
</evidence>
<keyword evidence="4 10" id="KW-0949">S-adenosyl-L-methionine</keyword>
<dbReference type="Pfam" id="PF02005">
    <property type="entry name" value="TRM"/>
    <property type="match status" value="1"/>
</dbReference>
<gene>
    <name evidence="11" type="ORF">CAMP_LOCUS13348</name>
</gene>
<evidence type="ECO:0000256" key="9">
    <source>
        <dbReference type="ARBA" id="ARBA00074266"/>
    </source>
</evidence>
<evidence type="ECO:0000256" key="10">
    <source>
        <dbReference type="PROSITE-ProRule" id="PRU00958"/>
    </source>
</evidence>
<keyword evidence="1 10" id="KW-0820">tRNA-binding</keyword>